<accession>A0AAN5D2K7</accession>
<dbReference type="EMBL" id="BTRK01000005">
    <property type="protein sequence ID" value="GMR54577.1"/>
    <property type="molecule type" value="Genomic_DNA"/>
</dbReference>
<evidence type="ECO:0000259" key="1">
    <source>
        <dbReference type="PROSITE" id="PS50097"/>
    </source>
</evidence>
<dbReference type="PANTHER" id="PTHR47022:SF1">
    <property type="entry name" value="BTB AND MATH DOMAIN-CONTAINING PROTEIN 36-RELATED"/>
    <property type="match status" value="1"/>
</dbReference>
<dbReference type="Proteomes" id="UP001328107">
    <property type="component" value="Unassembled WGS sequence"/>
</dbReference>
<dbReference type="SUPFAM" id="SSF49599">
    <property type="entry name" value="TRAF domain-like"/>
    <property type="match status" value="1"/>
</dbReference>
<dbReference type="InterPro" id="IPR011333">
    <property type="entry name" value="SKP1/BTB/POZ_sf"/>
</dbReference>
<dbReference type="InterPro" id="IPR000210">
    <property type="entry name" value="BTB/POZ_dom"/>
</dbReference>
<evidence type="ECO:0000313" key="2">
    <source>
        <dbReference type="EMBL" id="GMR54577.1"/>
    </source>
</evidence>
<gene>
    <name evidence="2" type="ORF">PMAYCL1PPCAC_24772</name>
</gene>
<dbReference type="SMART" id="SM00225">
    <property type="entry name" value="BTB"/>
    <property type="match status" value="1"/>
</dbReference>
<dbReference type="Pfam" id="PF00651">
    <property type="entry name" value="BTB"/>
    <property type="match status" value="1"/>
</dbReference>
<sequence>MDGVRSVVGTSTVPCGWIRWEFDKDSISTAASSSPEMIEVGGIPWRIIAAKTSSGEHLGVHLTMTKGDYMVQSLLAMGIFKLINHDDADKNIKLTGSVTVEHPVKNFGVVQLVEWQKAIDEEQGFIKDNKLTVAIDFSLSNIVGFRKFRRIDFTDSSEPLLDVALVIGGEKVYVGKQFLSTVSPYFQTMFFGDLAEKNKDEIELKDVDYKDFTELLEVLYPPHKSISAQNCGILLKLSDRFEIYAITKLLEQFLITSVDITMATRLLLSDQFHLFDLKEHCFNELKKRHDVAELKKTAESKKFSDELNLTLFEKMLKLSD</sequence>
<dbReference type="InterPro" id="IPR008974">
    <property type="entry name" value="TRAF-like"/>
</dbReference>
<keyword evidence="3" id="KW-1185">Reference proteome</keyword>
<protein>
    <recommendedName>
        <fullName evidence="1">BTB domain-containing protein</fullName>
    </recommendedName>
</protein>
<evidence type="ECO:0000313" key="3">
    <source>
        <dbReference type="Proteomes" id="UP001328107"/>
    </source>
</evidence>
<dbReference type="SUPFAM" id="SSF54695">
    <property type="entry name" value="POZ domain"/>
    <property type="match status" value="1"/>
</dbReference>
<dbReference type="AlphaFoldDB" id="A0AAN5D2K7"/>
<dbReference type="PANTHER" id="PTHR47022">
    <property type="entry name" value="BTB AND MATH DOMAIN-CONTAINING PROTEIN 36-RELATED"/>
    <property type="match status" value="1"/>
</dbReference>
<dbReference type="Gene3D" id="3.30.710.10">
    <property type="entry name" value="Potassium Channel Kv1.1, Chain A"/>
    <property type="match status" value="1"/>
</dbReference>
<dbReference type="PROSITE" id="PS50097">
    <property type="entry name" value="BTB"/>
    <property type="match status" value="1"/>
</dbReference>
<organism evidence="2 3">
    <name type="scientific">Pristionchus mayeri</name>
    <dbReference type="NCBI Taxonomy" id="1317129"/>
    <lineage>
        <taxon>Eukaryota</taxon>
        <taxon>Metazoa</taxon>
        <taxon>Ecdysozoa</taxon>
        <taxon>Nematoda</taxon>
        <taxon>Chromadorea</taxon>
        <taxon>Rhabditida</taxon>
        <taxon>Rhabditina</taxon>
        <taxon>Diplogasteromorpha</taxon>
        <taxon>Diplogasteroidea</taxon>
        <taxon>Neodiplogasteridae</taxon>
        <taxon>Pristionchus</taxon>
    </lineage>
</organism>
<comment type="caution">
    <text evidence="2">The sequence shown here is derived from an EMBL/GenBank/DDBJ whole genome shotgun (WGS) entry which is preliminary data.</text>
</comment>
<name>A0AAN5D2K7_9BILA</name>
<feature type="domain" description="BTB" evidence="1">
    <location>
        <begin position="161"/>
        <end position="228"/>
    </location>
</feature>
<proteinExistence type="predicted"/>
<dbReference type="Gene3D" id="2.60.210.10">
    <property type="entry name" value="Apoptosis, Tumor Necrosis Factor Receptor Associated Protein 2, Chain A"/>
    <property type="match status" value="1"/>
</dbReference>
<reference evidence="3" key="1">
    <citation type="submission" date="2022-10" db="EMBL/GenBank/DDBJ databases">
        <title>Genome assembly of Pristionchus species.</title>
        <authorList>
            <person name="Yoshida K."/>
            <person name="Sommer R.J."/>
        </authorList>
    </citation>
    <scope>NUCLEOTIDE SEQUENCE [LARGE SCALE GENOMIC DNA]</scope>
    <source>
        <strain evidence="3">RS5460</strain>
    </source>
</reference>